<gene>
    <name evidence="1" type="ORF">SBAD_LOCUS5971</name>
</gene>
<organism evidence="3">
    <name type="scientific">Soboliphyme baturini</name>
    <dbReference type="NCBI Taxonomy" id="241478"/>
    <lineage>
        <taxon>Eukaryota</taxon>
        <taxon>Metazoa</taxon>
        <taxon>Ecdysozoa</taxon>
        <taxon>Nematoda</taxon>
        <taxon>Enoplea</taxon>
        <taxon>Dorylaimia</taxon>
        <taxon>Dioctophymatida</taxon>
        <taxon>Dioctophymatoidea</taxon>
        <taxon>Soboliphymatidae</taxon>
        <taxon>Soboliphyme</taxon>
    </lineage>
</organism>
<proteinExistence type="predicted"/>
<accession>A0A183IQS4</accession>
<reference evidence="1 2" key="2">
    <citation type="submission" date="2018-11" db="EMBL/GenBank/DDBJ databases">
        <authorList>
            <consortium name="Pathogen Informatics"/>
        </authorList>
    </citation>
    <scope>NUCLEOTIDE SEQUENCE [LARGE SCALE GENOMIC DNA]</scope>
</reference>
<keyword evidence="2" id="KW-1185">Reference proteome</keyword>
<dbReference type="EMBL" id="UZAM01009384">
    <property type="protein sequence ID" value="VDP08823.1"/>
    <property type="molecule type" value="Genomic_DNA"/>
</dbReference>
<sequence length="177" mass="19353">MSRPRKSLRVADVGGVGERNILSVVVVVVVELTIELEASDPACQITGNEPGVAAASTDNCQALTAADNGTMRHRGESRSRLTSSTHASVTAELHVFNVDYVIKKSKIARGFYDLHHGEETLRNVRSSRQCTLARQRLAGRCQGMMMWSGRGVSETDQRRCVSCCFGRGDEEEEVAEI</sequence>
<evidence type="ECO:0000313" key="3">
    <source>
        <dbReference type="WBParaSite" id="SBAD_0000620601-mRNA-1"/>
    </source>
</evidence>
<evidence type="ECO:0000313" key="2">
    <source>
        <dbReference type="Proteomes" id="UP000270296"/>
    </source>
</evidence>
<dbReference type="AlphaFoldDB" id="A0A183IQS4"/>
<evidence type="ECO:0000313" key="1">
    <source>
        <dbReference type="EMBL" id="VDP08823.1"/>
    </source>
</evidence>
<reference evidence="3" key="1">
    <citation type="submission" date="2016-06" db="UniProtKB">
        <authorList>
            <consortium name="WormBaseParasite"/>
        </authorList>
    </citation>
    <scope>IDENTIFICATION</scope>
</reference>
<name>A0A183IQS4_9BILA</name>
<protein>
    <submittedName>
        <fullName evidence="1 3">Uncharacterized protein</fullName>
    </submittedName>
</protein>
<dbReference type="WBParaSite" id="SBAD_0000620601-mRNA-1">
    <property type="protein sequence ID" value="SBAD_0000620601-mRNA-1"/>
    <property type="gene ID" value="SBAD_0000620601"/>
</dbReference>
<dbReference type="Proteomes" id="UP000270296">
    <property type="component" value="Unassembled WGS sequence"/>
</dbReference>